<organism evidence="6 7">
    <name type="scientific">Streptomyces cellulosae</name>
    <dbReference type="NCBI Taxonomy" id="1968"/>
    <lineage>
        <taxon>Bacteria</taxon>
        <taxon>Bacillati</taxon>
        <taxon>Actinomycetota</taxon>
        <taxon>Actinomycetes</taxon>
        <taxon>Kitasatosporales</taxon>
        <taxon>Streptomycetaceae</taxon>
        <taxon>Streptomyces</taxon>
    </lineage>
</organism>
<evidence type="ECO:0000256" key="1">
    <source>
        <dbReference type="ARBA" id="ARBA00006962"/>
    </source>
</evidence>
<evidence type="ECO:0000313" key="6">
    <source>
        <dbReference type="EMBL" id="MFI5681391.1"/>
    </source>
</evidence>
<feature type="domain" description="Erythromycin biosynthesis protein CIII-like C-terminal" evidence="4">
    <location>
        <begin position="264"/>
        <end position="392"/>
    </location>
</feature>
<protein>
    <submittedName>
        <fullName evidence="6">Glycosyltransferase</fullName>
    </submittedName>
</protein>
<dbReference type="InterPro" id="IPR048284">
    <property type="entry name" value="EryCIII-like_N"/>
</dbReference>
<accession>A0ABW7YGQ1</accession>
<dbReference type="Pfam" id="PF21036">
    <property type="entry name" value="EryCIII-like_N"/>
    <property type="match status" value="1"/>
</dbReference>
<dbReference type="Pfam" id="PF06722">
    <property type="entry name" value="EryCIII-like_C"/>
    <property type="match status" value="1"/>
</dbReference>
<evidence type="ECO:0000313" key="7">
    <source>
        <dbReference type="Proteomes" id="UP001612415"/>
    </source>
</evidence>
<dbReference type="Proteomes" id="UP001612415">
    <property type="component" value="Unassembled WGS sequence"/>
</dbReference>
<dbReference type="Gene3D" id="3.40.50.2000">
    <property type="entry name" value="Glycogen Phosphorylase B"/>
    <property type="match status" value="2"/>
</dbReference>
<evidence type="ECO:0000259" key="5">
    <source>
        <dbReference type="Pfam" id="PF21036"/>
    </source>
</evidence>
<dbReference type="InterPro" id="IPR050426">
    <property type="entry name" value="Glycosyltransferase_28"/>
</dbReference>
<gene>
    <name evidence="6" type="ORF">ACIA8P_43470</name>
</gene>
<dbReference type="SUPFAM" id="SSF53756">
    <property type="entry name" value="UDP-Glycosyltransferase/glycogen phosphorylase"/>
    <property type="match status" value="1"/>
</dbReference>
<dbReference type="InterPro" id="IPR002213">
    <property type="entry name" value="UDP_glucos_trans"/>
</dbReference>
<keyword evidence="2" id="KW-0328">Glycosyltransferase</keyword>
<keyword evidence="3" id="KW-0808">Transferase</keyword>
<sequence length="396" mass="41296">MNLPADWAWYSIAPETASTQEIPVRILFSGVPAFGHLLPQLPLARAARQGGHDVAVLTGAVMDGLLGLPVLGAGPTGLEVVEEVTKRIGTNVLEVLVPEPEDVAELFAGARVDLTIDEAMEAARAWKPDLIVAEAYDFVGPLVAAGLGVPWTTLTLGPALPDEQTALFSATVAPRYEERGLIPTLPLVFIDRCPPSLQVPGWVAPGNRIALRPEAHRQDGYSGDVPRFPGGADRPLVLVTLGTVFNDPGLLEAIVTSLEPAGVNVMATLGPDSSPDAAAVVRDWVRLVDFAPLDSLLEDVNVVVTAGGSGTVLGTLSRGIPMVLAPQGADQTLNGALVAEVGAGITVEKPDQIGEAVARLLADRSFSDRAGLLAQEIVGMSSPAEVVQQLVARMSA</sequence>
<dbReference type="PANTHER" id="PTHR48050">
    <property type="entry name" value="STEROL 3-BETA-GLUCOSYLTRANSFERASE"/>
    <property type="match status" value="1"/>
</dbReference>
<evidence type="ECO:0000256" key="3">
    <source>
        <dbReference type="ARBA" id="ARBA00022679"/>
    </source>
</evidence>
<proteinExistence type="inferred from homology"/>
<dbReference type="EMBL" id="JBITDC010000028">
    <property type="protein sequence ID" value="MFI5681391.1"/>
    <property type="molecule type" value="Genomic_DNA"/>
</dbReference>
<comment type="caution">
    <text evidence="6">The sequence shown here is derived from an EMBL/GenBank/DDBJ whole genome shotgun (WGS) entry which is preliminary data.</text>
</comment>
<evidence type="ECO:0000259" key="4">
    <source>
        <dbReference type="Pfam" id="PF06722"/>
    </source>
</evidence>
<name>A0ABW7YGQ1_STRCE</name>
<dbReference type="RefSeq" id="WP_398662055.1">
    <property type="nucleotide sequence ID" value="NZ_JBITDC010000028.1"/>
</dbReference>
<dbReference type="PANTHER" id="PTHR48050:SF13">
    <property type="entry name" value="STEROL 3-BETA-GLUCOSYLTRANSFERASE UGT80A2"/>
    <property type="match status" value="1"/>
</dbReference>
<evidence type="ECO:0000256" key="2">
    <source>
        <dbReference type="ARBA" id="ARBA00022676"/>
    </source>
</evidence>
<reference evidence="6 7" key="1">
    <citation type="submission" date="2024-10" db="EMBL/GenBank/DDBJ databases">
        <title>The Natural Products Discovery Center: Release of the First 8490 Sequenced Strains for Exploring Actinobacteria Biosynthetic Diversity.</title>
        <authorList>
            <person name="Kalkreuter E."/>
            <person name="Kautsar S.A."/>
            <person name="Yang D."/>
            <person name="Bader C.D."/>
            <person name="Teijaro C.N."/>
            <person name="Fluegel L."/>
            <person name="Davis C.M."/>
            <person name="Simpson J.R."/>
            <person name="Lauterbach L."/>
            <person name="Steele A.D."/>
            <person name="Gui C."/>
            <person name="Meng S."/>
            <person name="Li G."/>
            <person name="Viehrig K."/>
            <person name="Ye F."/>
            <person name="Su P."/>
            <person name="Kiefer A.F."/>
            <person name="Nichols A."/>
            <person name="Cepeda A.J."/>
            <person name="Yan W."/>
            <person name="Fan B."/>
            <person name="Jiang Y."/>
            <person name="Adhikari A."/>
            <person name="Zheng C.-J."/>
            <person name="Schuster L."/>
            <person name="Cowan T.M."/>
            <person name="Smanski M.J."/>
            <person name="Chevrette M.G."/>
            <person name="De Carvalho L.P.S."/>
            <person name="Shen B."/>
        </authorList>
    </citation>
    <scope>NUCLEOTIDE SEQUENCE [LARGE SCALE GENOMIC DNA]</scope>
    <source>
        <strain evidence="6 7">NPDC051599</strain>
    </source>
</reference>
<keyword evidence="7" id="KW-1185">Reference proteome</keyword>
<dbReference type="CDD" id="cd03784">
    <property type="entry name" value="GT1_Gtf-like"/>
    <property type="match status" value="1"/>
</dbReference>
<dbReference type="InterPro" id="IPR010610">
    <property type="entry name" value="EryCIII-like_C"/>
</dbReference>
<comment type="similarity">
    <text evidence="1">Belongs to the glycosyltransferase 28 family.</text>
</comment>
<feature type="domain" description="Erythromycin biosynthesis protein CIII-like N-terminal" evidence="5">
    <location>
        <begin position="48"/>
        <end position="199"/>
    </location>
</feature>